<name>A0ABN2NVX5_9ACTN</name>
<reference evidence="1 2" key="1">
    <citation type="journal article" date="2019" name="Int. J. Syst. Evol. Microbiol.">
        <title>The Global Catalogue of Microorganisms (GCM) 10K type strain sequencing project: providing services to taxonomists for standard genome sequencing and annotation.</title>
        <authorList>
            <consortium name="The Broad Institute Genomics Platform"/>
            <consortium name="The Broad Institute Genome Sequencing Center for Infectious Disease"/>
            <person name="Wu L."/>
            <person name="Ma J."/>
        </authorList>
    </citation>
    <scope>NUCLEOTIDE SEQUENCE [LARGE SCALE GENOMIC DNA]</scope>
    <source>
        <strain evidence="1 2">JCM 13581</strain>
    </source>
</reference>
<dbReference type="Proteomes" id="UP001501303">
    <property type="component" value="Unassembled WGS sequence"/>
</dbReference>
<keyword evidence="2" id="KW-1185">Reference proteome</keyword>
<sequence>MGFPTSDMVSAMSWYLKFQSLHGLLVERHPMWASRANILDGKNVLKITLADETDRGVALAVVRERYTQVWAVVDGMDVLHGNLLVWPLQGTSDETLVDALHACAVAAERREPLPSPWCWNEPGTSELTELADLLAARRVTVDRVMAGNRYRALRSGIVSFDVEIIQHGEGRFLDARTDDMDVRVSLKPALGWLVDVRYGHEGVWRRVDLGAWVSGQVSSSEPGVPRDRIALSRLADFVAHELHCGDAAEYGRPETECREQVEENAVTSSFQLSPTALVEAVVAQLTERGFGDVSRGLGDSVFRSDRFWIEWRKGSSRLSTPMLQRLNGIAAAEGRRLILLSTSDISRPAAAFADQARGYVFQISQDTGELMPLNSRAREANLPRSAVR</sequence>
<evidence type="ECO:0000313" key="1">
    <source>
        <dbReference type="EMBL" id="GAA1904852.1"/>
    </source>
</evidence>
<protein>
    <submittedName>
        <fullName evidence="1">Uncharacterized protein</fullName>
    </submittedName>
</protein>
<gene>
    <name evidence="1" type="ORF">GCM10009716_13540</name>
</gene>
<evidence type="ECO:0000313" key="2">
    <source>
        <dbReference type="Proteomes" id="UP001501303"/>
    </source>
</evidence>
<proteinExistence type="predicted"/>
<dbReference type="EMBL" id="BAAAMJ010000010">
    <property type="protein sequence ID" value="GAA1904852.1"/>
    <property type="molecule type" value="Genomic_DNA"/>
</dbReference>
<organism evidence="1 2">
    <name type="scientific">Streptomyces sodiiphilus</name>
    <dbReference type="NCBI Taxonomy" id="226217"/>
    <lineage>
        <taxon>Bacteria</taxon>
        <taxon>Bacillati</taxon>
        <taxon>Actinomycetota</taxon>
        <taxon>Actinomycetes</taxon>
        <taxon>Kitasatosporales</taxon>
        <taxon>Streptomycetaceae</taxon>
        <taxon>Streptomyces</taxon>
    </lineage>
</organism>
<accession>A0ABN2NVX5</accession>
<comment type="caution">
    <text evidence="1">The sequence shown here is derived from an EMBL/GenBank/DDBJ whole genome shotgun (WGS) entry which is preliminary data.</text>
</comment>